<feature type="compositionally biased region" description="Low complexity" evidence="1">
    <location>
        <begin position="80"/>
        <end position="108"/>
    </location>
</feature>
<evidence type="ECO:0000313" key="4">
    <source>
        <dbReference type="EMBL" id="ANN21329.1"/>
    </source>
</evidence>
<dbReference type="RefSeq" id="WP_044849634.1">
    <property type="nucleotide sequence ID" value="NZ_CP016174.1"/>
</dbReference>
<feature type="region of interest" description="Disordered" evidence="1">
    <location>
        <begin position="55"/>
        <end position="173"/>
    </location>
</feature>
<keyword evidence="2" id="KW-0472">Membrane</keyword>
<evidence type="ECO:0000256" key="2">
    <source>
        <dbReference type="SAM" id="Phobius"/>
    </source>
</evidence>
<reference evidence="4 5" key="1">
    <citation type="journal article" date="2015" name="Genome Announc.">
        <title>Draft Genome Sequence of Norvancomycin-Producing Strain Amycolatopsis orientalis CPCC200066.</title>
        <authorList>
            <person name="Lei X."/>
            <person name="Yuan F."/>
            <person name="Shi Y."/>
            <person name="Li X."/>
            <person name="Wang L."/>
            <person name="Hong B."/>
        </authorList>
    </citation>
    <scope>NUCLEOTIDE SEQUENCE [LARGE SCALE GENOMIC DNA]</scope>
    <source>
        <strain evidence="4 5">B-37</strain>
    </source>
</reference>
<dbReference type="EMBL" id="CP016174">
    <property type="protein sequence ID" value="ANN21329.1"/>
    <property type="molecule type" value="Genomic_DNA"/>
</dbReference>
<feature type="domain" description="Excalibur calcium-binding" evidence="3">
    <location>
        <begin position="36"/>
        <end position="73"/>
    </location>
</feature>
<feature type="transmembrane region" description="Helical" evidence="2">
    <location>
        <begin position="184"/>
        <end position="206"/>
    </location>
</feature>
<feature type="compositionally biased region" description="Basic and acidic residues" evidence="1">
    <location>
        <begin position="126"/>
        <end position="152"/>
    </location>
</feature>
<organism evidence="4 5">
    <name type="scientific">Amycolatopsis orientalis</name>
    <name type="common">Nocardia orientalis</name>
    <dbReference type="NCBI Taxonomy" id="31958"/>
    <lineage>
        <taxon>Bacteria</taxon>
        <taxon>Bacillati</taxon>
        <taxon>Actinomycetota</taxon>
        <taxon>Actinomycetes</taxon>
        <taxon>Pseudonocardiales</taxon>
        <taxon>Pseudonocardiaceae</taxon>
        <taxon>Amycolatopsis</taxon>
    </lineage>
</organism>
<feature type="compositionally biased region" description="Basic and acidic residues" evidence="1">
    <location>
        <begin position="55"/>
        <end position="70"/>
    </location>
</feature>
<dbReference type="Pfam" id="PF05901">
    <property type="entry name" value="Excalibur"/>
    <property type="match status" value="1"/>
</dbReference>
<dbReference type="AlphaFoldDB" id="A0A193CA53"/>
<evidence type="ECO:0000313" key="5">
    <source>
        <dbReference type="Proteomes" id="UP000093695"/>
    </source>
</evidence>
<feature type="domain" description="Excalibur calcium-binding" evidence="3">
    <location>
        <begin position="110"/>
        <end position="147"/>
    </location>
</feature>
<dbReference type="Proteomes" id="UP000093695">
    <property type="component" value="Chromosome"/>
</dbReference>
<sequence>MSSVRRALGTAVFLAGFSLFGPVSIAFALTEAPAIADLDCADFAFQEDAQAVLDKDRSDPNGLDRDKDGIACETLPKRGTSPTKTITPTLPTLPPITTETKPVPSSAKSADKDCDDFPSQASAQAELKRDPSDPNKLDGDHDGYACESRFGEPSRSGQVKVKPAGGVATGGGEATEVNGGLLEIGAVALAGTVLLTATAAGATVVLRRRAER</sequence>
<keyword evidence="2" id="KW-1133">Transmembrane helix</keyword>
<name>A0A193CA53_AMYOR</name>
<dbReference type="KEGG" id="aori:SD37_40995"/>
<dbReference type="STRING" id="31958.SD37_40995"/>
<proteinExistence type="predicted"/>
<dbReference type="InterPro" id="IPR008613">
    <property type="entry name" value="Excalibur_Ca-bd_domain"/>
</dbReference>
<protein>
    <submittedName>
        <fullName evidence="4">Excalibur calcium-binding protein</fullName>
    </submittedName>
</protein>
<dbReference type="eggNOG" id="COG5479">
    <property type="taxonomic scope" value="Bacteria"/>
</dbReference>
<dbReference type="SMART" id="SM00894">
    <property type="entry name" value="Excalibur"/>
    <property type="match status" value="2"/>
</dbReference>
<keyword evidence="2" id="KW-0812">Transmembrane</keyword>
<evidence type="ECO:0000256" key="1">
    <source>
        <dbReference type="SAM" id="MobiDB-lite"/>
    </source>
</evidence>
<keyword evidence="5" id="KW-1185">Reference proteome</keyword>
<gene>
    <name evidence="4" type="ORF">SD37_40995</name>
</gene>
<evidence type="ECO:0000259" key="3">
    <source>
        <dbReference type="SMART" id="SM00894"/>
    </source>
</evidence>
<accession>A0A193CA53</accession>